<feature type="region of interest" description="Disordered" evidence="1">
    <location>
        <begin position="59"/>
        <end position="89"/>
    </location>
</feature>
<dbReference type="EMBL" id="JAMYWD010000009">
    <property type="protein sequence ID" value="KAJ4960354.1"/>
    <property type="molecule type" value="Genomic_DNA"/>
</dbReference>
<keyword evidence="3" id="KW-1185">Reference proteome</keyword>
<gene>
    <name evidence="2" type="ORF">NE237_020264</name>
</gene>
<protein>
    <submittedName>
        <fullName evidence="2">Uncharacterized protein</fullName>
    </submittedName>
</protein>
<proteinExistence type="predicted"/>
<feature type="region of interest" description="Disordered" evidence="1">
    <location>
        <begin position="1"/>
        <end position="31"/>
    </location>
</feature>
<comment type="caution">
    <text evidence="2">The sequence shown here is derived from an EMBL/GenBank/DDBJ whole genome shotgun (WGS) entry which is preliminary data.</text>
</comment>
<sequence>MHLGLNIHGGTDASRSLRKEHWKSRRAEDERDGESLNILRYVIGRLRFLAVHGQNPCLDCSPSGRKARENGKGNGGQEGQRRATATSQAKGFSGISFSFVSSGQACELPSL</sequence>
<feature type="compositionally biased region" description="Basic and acidic residues" evidence="1">
    <location>
        <begin position="15"/>
        <end position="29"/>
    </location>
</feature>
<dbReference type="Proteomes" id="UP001141806">
    <property type="component" value="Unassembled WGS sequence"/>
</dbReference>
<accession>A0A9Q0HAR4</accession>
<dbReference type="AlphaFoldDB" id="A0A9Q0HAR4"/>
<evidence type="ECO:0000313" key="3">
    <source>
        <dbReference type="Proteomes" id="UP001141806"/>
    </source>
</evidence>
<organism evidence="2 3">
    <name type="scientific">Protea cynaroides</name>
    <dbReference type="NCBI Taxonomy" id="273540"/>
    <lineage>
        <taxon>Eukaryota</taxon>
        <taxon>Viridiplantae</taxon>
        <taxon>Streptophyta</taxon>
        <taxon>Embryophyta</taxon>
        <taxon>Tracheophyta</taxon>
        <taxon>Spermatophyta</taxon>
        <taxon>Magnoliopsida</taxon>
        <taxon>Proteales</taxon>
        <taxon>Proteaceae</taxon>
        <taxon>Protea</taxon>
    </lineage>
</organism>
<name>A0A9Q0HAR4_9MAGN</name>
<reference evidence="2" key="1">
    <citation type="journal article" date="2023" name="Plant J.">
        <title>The genome of the king protea, Protea cynaroides.</title>
        <authorList>
            <person name="Chang J."/>
            <person name="Duong T.A."/>
            <person name="Schoeman C."/>
            <person name="Ma X."/>
            <person name="Roodt D."/>
            <person name="Barker N."/>
            <person name="Li Z."/>
            <person name="Van de Peer Y."/>
            <person name="Mizrachi E."/>
        </authorList>
    </citation>
    <scope>NUCLEOTIDE SEQUENCE</scope>
    <source>
        <tissue evidence="2">Young leaves</tissue>
    </source>
</reference>
<evidence type="ECO:0000313" key="2">
    <source>
        <dbReference type="EMBL" id="KAJ4960354.1"/>
    </source>
</evidence>
<evidence type="ECO:0000256" key="1">
    <source>
        <dbReference type="SAM" id="MobiDB-lite"/>
    </source>
</evidence>